<evidence type="ECO:0000313" key="3">
    <source>
        <dbReference type="Proteomes" id="UP000623172"/>
    </source>
</evidence>
<protein>
    <submittedName>
        <fullName evidence="2">Uncharacterized protein</fullName>
    </submittedName>
</protein>
<evidence type="ECO:0000256" key="1">
    <source>
        <dbReference type="SAM" id="Phobius"/>
    </source>
</evidence>
<dbReference type="EMBL" id="JACRSR010000003">
    <property type="protein sequence ID" value="MBC8531783.1"/>
    <property type="molecule type" value="Genomic_DNA"/>
</dbReference>
<reference evidence="2" key="1">
    <citation type="submission" date="2020-08" db="EMBL/GenBank/DDBJ databases">
        <title>Genome public.</title>
        <authorList>
            <person name="Liu C."/>
            <person name="Sun Q."/>
        </authorList>
    </citation>
    <scope>NUCLEOTIDE SEQUENCE</scope>
    <source>
        <strain evidence="2">NSJ-53</strain>
    </source>
</reference>
<keyword evidence="1" id="KW-0812">Transmembrane</keyword>
<keyword evidence="1" id="KW-1133">Transmembrane helix</keyword>
<dbReference type="Proteomes" id="UP000623172">
    <property type="component" value="Unassembled WGS sequence"/>
</dbReference>
<keyword evidence="3" id="KW-1185">Reference proteome</keyword>
<proteinExistence type="predicted"/>
<keyword evidence="1" id="KW-0472">Membrane</keyword>
<name>A0A926HQ22_9FIRM</name>
<accession>A0A926HQ22</accession>
<dbReference type="AlphaFoldDB" id="A0A926HQ22"/>
<organism evidence="2 3">
    <name type="scientific">Gehongia tenuis</name>
    <dbReference type="NCBI Taxonomy" id="2763655"/>
    <lineage>
        <taxon>Bacteria</taxon>
        <taxon>Bacillati</taxon>
        <taxon>Bacillota</taxon>
        <taxon>Clostridia</taxon>
        <taxon>Christensenellales</taxon>
        <taxon>Christensenellaceae</taxon>
        <taxon>Gehongia</taxon>
    </lineage>
</organism>
<gene>
    <name evidence="2" type="ORF">H8696_07985</name>
</gene>
<sequence>MSDTLIAVLIGAAISIIPTVFISVFQFIGQNRQQEFQIKLERTKIYEASRKEALESFMYHLGAMVSDRLPPDKFTPANYFAAAKKACIYVSPDTAKLIETVNKLVDGNWNAQNHYTYLLDSNEFIALNQAISYELSVPINDGACRNNAK</sequence>
<dbReference type="RefSeq" id="WP_249316403.1">
    <property type="nucleotide sequence ID" value="NZ_JACRSR010000003.1"/>
</dbReference>
<evidence type="ECO:0000313" key="2">
    <source>
        <dbReference type="EMBL" id="MBC8531783.1"/>
    </source>
</evidence>
<feature type="transmembrane region" description="Helical" evidence="1">
    <location>
        <begin position="6"/>
        <end position="29"/>
    </location>
</feature>
<comment type="caution">
    <text evidence="2">The sequence shown here is derived from an EMBL/GenBank/DDBJ whole genome shotgun (WGS) entry which is preliminary data.</text>
</comment>